<comment type="caution">
    <text evidence="4">The sequence shown here is derived from an EMBL/GenBank/DDBJ whole genome shotgun (WGS) entry which is preliminary data.</text>
</comment>
<evidence type="ECO:0000259" key="3">
    <source>
        <dbReference type="Pfam" id="PF07715"/>
    </source>
</evidence>
<dbReference type="SUPFAM" id="SSF49464">
    <property type="entry name" value="Carboxypeptidase regulatory domain-like"/>
    <property type="match status" value="1"/>
</dbReference>
<evidence type="ECO:0000256" key="1">
    <source>
        <dbReference type="PROSITE-ProRule" id="PRU01360"/>
    </source>
</evidence>
<dbReference type="InterPro" id="IPR023996">
    <property type="entry name" value="TonB-dep_OMP_SusC/RagA"/>
</dbReference>
<organism evidence="4 5">
    <name type="scientific">Flavobacterium magnesitis</name>
    <dbReference type="NCBI Taxonomy" id="3138077"/>
    <lineage>
        <taxon>Bacteria</taxon>
        <taxon>Pseudomonadati</taxon>
        <taxon>Bacteroidota</taxon>
        <taxon>Flavobacteriia</taxon>
        <taxon>Flavobacteriales</taxon>
        <taxon>Flavobacteriaceae</taxon>
        <taxon>Flavobacterium</taxon>
    </lineage>
</organism>
<keyword evidence="1" id="KW-0472">Membrane</keyword>
<dbReference type="InterPro" id="IPR023997">
    <property type="entry name" value="TonB-dep_OMP_SusC/RagA_CS"/>
</dbReference>
<dbReference type="Pfam" id="PF13715">
    <property type="entry name" value="CarbopepD_reg_2"/>
    <property type="match status" value="1"/>
</dbReference>
<accession>A0ABV4TIS1</accession>
<dbReference type="NCBIfam" id="TIGR04057">
    <property type="entry name" value="SusC_RagA_signa"/>
    <property type="match status" value="1"/>
</dbReference>
<comment type="similarity">
    <text evidence="1">Belongs to the TonB-dependent receptor family.</text>
</comment>
<keyword evidence="5" id="KW-1185">Reference proteome</keyword>
<dbReference type="EMBL" id="JBCFQK010000006">
    <property type="protein sequence ID" value="MFA9193943.1"/>
    <property type="molecule type" value="Genomic_DNA"/>
</dbReference>
<keyword evidence="1" id="KW-0998">Cell outer membrane</keyword>
<sequence>MKHTFKMVFSVVLFSLMSLTGFAQNTAEKNAITGKVVDKDGLGVVGLNVLEKGTKHAVMTDIDGNYKIQVPEGAVLQFSYIGMKTVERTVGKSTVINVNMQEDASSLDEVVVVGYGTQKKIHLTGATQTIKASEVEDLPTNNLASALVGRVLGVGVSGGTRRPGQTASLNVRRSVSLSKDGGTDQPLYVIDGIIQISGNGAPDSTLFDNLDASEVESISFLKDASAAVYGSRGANGVVLVTTKRGKSGPAKFTYTGLYGVQDEVYRTKMLNAVEYANYYNIMNGPNGYGSTIAGRDVSPQHNFSPDEIEYYRTLNYNPLDEVWKPSYNQKHTMNVTGGTDRATFFAGTSYYTQSGNLDNIDYTRWTYRAGADFKVSDDFKAGIQISGFYNDDSKVNSRVGGTNDENDYRRLLNSSPILPQYIQDLPVQRLNTRNEAQYHYFEINKLNNVAINKGFNLTSNFYAEYQVPFVKGLKARASYARNLTTNRSNYIGTRFTLYQFETTPGLNGAGANGHIYDPNAPLDSFTKITARTNNNGNRLGWDNTNSLSEQMNFNLSYSRDFGKHSVSALASVEKGEANDTRDQFYRDGPLQTTDGFSNSAFGTIDGTATGNESGTLGYIGRVNYAYADKYLAEFLFRSDASTRFAPENYWGKFYSISTGWVISNENFFKSKFIDFLKVRYSVGLMGNDGTRPWGWRQRFTYQNGQGFVGGSNQLATTGLKMEVTPNRDATWSEELKTNFGVDAKLFNNRLSLTAEAYYNVEDDILLSRTADIPFTIGGSVASENYGRRDNYGYEFAVGWDDRIGGDFKYGVNVNFGWGDDKMIVGDFNPITSQYPWNPQPGGRRDNGAWGYDYVGMLKTMDDVQAYIEKYNITTVFGVRAQDLRPGSLSYADVRGPFDPATGEFAPADGIIDEWDQIRLAKRQSTRYGMGTTLKFGYKNFTLNAVVTASFGGGFNEVDSQTRKSMNAAINDGIDNRPSIWNNIYDPELNPNGTMPNPYNEALNLAPTSSFWQRSATSIQMRNINLGYSMPKKYTDALGISSCRINLTAINPFILYNPFEYKAPNGAYDVYPELKTYSLGLNLSF</sequence>
<dbReference type="Gene3D" id="2.170.130.10">
    <property type="entry name" value="TonB-dependent receptor, plug domain"/>
    <property type="match status" value="1"/>
</dbReference>
<proteinExistence type="inferred from homology"/>
<comment type="subcellular location">
    <subcellularLocation>
        <location evidence="1">Cell outer membrane</location>
        <topology evidence="1">Multi-pass membrane protein</topology>
    </subcellularLocation>
</comment>
<dbReference type="InterPro" id="IPR012910">
    <property type="entry name" value="Plug_dom"/>
</dbReference>
<evidence type="ECO:0000256" key="2">
    <source>
        <dbReference type="SAM" id="SignalP"/>
    </source>
</evidence>
<dbReference type="Gene3D" id="2.60.40.1120">
    <property type="entry name" value="Carboxypeptidase-like, regulatory domain"/>
    <property type="match status" value="1"/>
</dbReference>
<protein>
    <submittedName>
        <fullName evidence="4">TonB-dependent receptor</fullName>
    </submittedName>
</protein>
<dbReference type="InterPro" id="IPR008969">
    <property type="entry name" value="CarboxyPept-like_regulatory"/>
</dbReference>
<dbReference type="Pfam" id="PF07715">
    <property type="entry name" value="Plug"/>
    <property type="match status" value="1"/>
</dbReference>
<feature type="chain" id="PRO_5046004549" evidence="2">
    <location>
        <begin position="24"/>
        <end position="1084"/>
    </location>
</feature>
<dbReference type="InterPro" id="IPR037066">
    <property type="entry name" value="Plug_dom_sf"/>
</dbReference>
<dbReference type="RefSeq" id="WP_373391046.1">
    <property type="nucleotide sequence ID" value="NZ_JBCFQJ010000003.1"/>
</dbReference>
<reference evidence="4 5" key="1">
    <citation type="submission" date="2024-04" db="EMBL/GenBank/DDBJ databases">
        <title>New Clade of Flavobacterium.</title>
        <authorList>
            <person name="Matos L."/>
            <person name="Proenca D.N."/>
            <person name="Fransisco R.M."/>
            <person name="Chung A.P."/>
            <person name="Maccario L."/>
            <person name="Sorensen S.J."/>
            <person name="Morais P.V."/>
        </authorList>
    </citation>
    <scope>NUCLEOTIDE SEQUENCE [LARGE SCALE GENOMIC DNA]</scope>
    <source>
        <strain evidence="4 5">FBOR7N2.3</strain>
    </source>
</reference>
<dbReference type="InterPro" id="IPR039426">
    <property type="entry name" value="TonB-dep_rcpt-like"/>
</dbReference>
<evidence type="ECO:0000313" key="4">
    <source>
        <dbReference type="EMBL" id="MFA9193943.1"/>
    </source>
</evidence>
<keyword evidence="1" id="KW-1134">Transmembrane beta strand</keyword>
<feature type="signal peptide" evidence="2">
    <location>
        <begin position="1"/>
        <end position="23"/>
    </location>
</feature>
<dbReference type="NCBIfam" id="TIGR04056">
    <property type="entry name" value="OMP_RagA_SusC"/>
    <property type="match status" value="1"/>
</dbReference>
<keyword evidence="2" id="KW-0732">Signal</keyword>
<evidence type="ECO:0000313" key="5">
    <source>
        <dbReference type="Proteomes" id="UP001574170"/>
    </source>
</evidence>
<dbReference type="Proteomes" id="UP001574170">
    <property type="component" value="Unassembled WGS sequence"/>
</dbReference>
<name>A0ABV4TIS1_9FLAO</name>
<dbReference type="SUPFAM" id="SSF56935">
    <property type="entry name" value="Porins"/>
    <property type="match status" value="1"/>
</dbReference>
<feature type="domain" description="TonB-dependent receptor plug" evidence="3">
    <location>
        <begin position="121"/>
        <end position="237"/>
    </location>
</feature>
<keyword evidence="1" id="KW-0813">Transport</keyword>
<keyword evidence="1" id="KW-0812">Transmembrane</keyword>
<dbReference type="PROSITE" id="PS52016">
    <property type="entry name" value="TONB_DEPENDENT_REC_3"/>
    <property type="match status" value="1"/>
</dbReference>
<gene>
    <name evidence="4" type="ORF">AAGV33_05950</name>
</gene>
<keyword evidence="4" id="KW-0675">Receptor</keyword>